<dbReference type="EMBL" id="JBHSWU010000001">
    <property type="protein sequence ID" value="MFC6722869.1"/>
    <property type="molecule type" value="Genomic_DNA"/>
</dbReference>
<feature type="region of interest" description="Disordered" evidence="1">
    <location>
        <begin position="268"/>
        <end position="291"/>
    </location>
</feature>
<evidence type="ECO:0000313" key="2">
    <source>
        <dbReference type="EMBL" id="MFC6722869.1"/>
    </source>
</evidence>
<proteinExistence type="predicted"/>
<dbReference type="Proteomes" id="UP001596328">
    <property type="component" value="Unassembled WGS sequence"/>
</dbReference>
<evidence type="ECO:0000313" key="3">
    <source>
        <dbReference type="Proteomes" id="UP001596328"/>
    </source>
</evidence>
<organism evidence="2 3">
    <name type="scientific">Halobium palmae</name>
    <dbReference type="NCBI Taxonomy" id="1776492"/>
    <lineage>
        <taxon>Archaea</taxon>
        <taxon>Methanobacteriati</taxon>
        <taxon>Methanobacteriota</taxon>
        <taxon>Stenosarchaea group</taxon>
        <taxon>Halobacteria</taxon>
        <taxon>Halobacteriales</taxon>
        <taxon>Haloferacaceae</taxon>
        <taxon>Halobium</taxon>
    </lineage>
</organism>
<accession>A0ABD5RUG3</accession>
<gene>
    <name evidence="2" type="ORF">ACFQE1_00315</name>
</gene>
<sequence length="291" mass="33280">MIDATNNEAELTEKLLSFLTDDEKASSPVADLIEHINIRLDEIDDGTEENVVRVFLSVGDRMVHLDDSPPFGVSADSKIVFLLLDLVDDIDTEDRADVLTSAIVDGDSPAVAMELTLYLAHQHGDYGEEPDPEEERLLTRDEVNEMKEATAQKIQEYADDDRLLSIPKTWRILKNWSDFDGSDAPNRYARSKTDSRDEFLDFLAGFLLSSALRTSGSFGVTERFYVDPRWLDPYLDIEDARERIEGYDLYDLDDSQRMTVEKYREGWSYLDDGQDPSSAETWHFSERPEEE</sequence>
<name>A0ABD5RUG3_9EURY</name>
<dbReference type="AlphaFoldDB" id="A0ABD5RUG3"/>
<protein>
    <submittedName>
        <fullName evidence="2">Uncharacterized protein</fullName>
    </submittedName>
</protein>
<keyword evidence="3" id="KW-1185">Reference proteome</keyword>
<reference evidence="2 3" key="1">
    <citation type="journal article" date="2019" name="Int. J. Syst. Evol. Microbiol.">
        <title>The Global Catalogue of Microorganisms (GCM) 10K type strain sequencing project: providing services to taxonomists for standard genome sequencing and annotation.</title>
        <authorList>
            <consortium name="The Broad Institute Genomics Platform"/>
            <consortium name="The Broad Institute Genome Sequencing Center for Infectious Disease"/>
            <person name="Wu L."/>
            <person name="Ma J."/>
        </authorList>
    </citation>
    <scope>NUCLEOTIDE SEQUENCE [LARGE SCALE GENOMIC DNA]</scope>
    <source>
        <strain evidence="2 3">NBRC 111368</strain>
    </source>
</reference>
<comment type="caution">
    <text evidence="2">The sequence shown here is derived from an EMBL/GenBank/DDBJ whole genome shotgun (WGS) entry which is preliminary data.</text>
</comment>
<evidence type="ECO:0000256" key="1">
    <source>
        <dbReference type="SAM" id="MobiDB-lite"/>
    </source>
</evidence>